<sequence length="375" mass="39493">MGLGCLPVASLAADCGLAPLTLTPEASRAEALTYATVVPGTVARMLPVMARVQPDTTHIVTIQPAGSGKVMTILVLPGQSVRQGQPLLRYQNHALHIARLQQAQTRTALAAAKATEQEAAQSYTRAHALAGQTVSVGEAQKRLAILQQAKETVAAREAELGMLKHRFEEEYTSPTETHAEADETSTIIAPFSGTVTQLNTAVAADIEPAQNLLTVSDTQHVWVVSDVAPQDAALLAPGGVQTLTLPDAAASPLMCHMDTINTVADPVTGLVRIISRVENSKNQLRPGMVLNSLLQTTQQQSGLVIPSESVQTIDGQTLVFTKQSDTKLQPVPVTLGLEDQNSVIVLSGLKAGAQVVQHGSLALKAMTVLPAMDAE</sequence>
<comment type="similarity">
    <text evidence="1">Belongs to the membrane fusion protein (MFP) (TC 8.A.1) family.</text>
</comment>
<dbReference type="GO" id="GO:0022857">
    <property type="term" value="F:transmembrane transporter activity"/>
    <property type="evidence" value="ECO:0007669"/>
    <property type="project" value="InterPro"/>
</dbReference>
<feature type="domain" description="CzcB-like C-terminal circularly permuted SH3-like" evidence="5">
    <location>
        <begin position="304"/>
        <end position="364"/>
    </location>
</feature>
<dbReference type="InterPro" id="IPR058792">
    <property type="entry name" value="Beta-barrel_RND_2"/>
</dbReference>
<reference evidence="6 8" key="1">
    <citation type="submission" date="2012-11" db="EMBL/GenBank/DDBJ databases">
        <title>Whole genome sequence of Acetobacter cibinongensis 4H-1.</title>
        <authorList>
            <person name="Azuma Y."/>
            <person name="Higashiura N."/>
            <person name="Hirakawa H."/>
            <person name="Matsushita K."/>
        </authorList>
    </citation>
    <scope>NUCLEOTIDE SEQUENCE [LARGE SCALE GENOMIC DNA]</scope>
    <source>
        <strain evidence="6 8">4H-1</strain>
    </source>
</reference>
<dbReference type="EMBL" id="BAMV01000011">
    <property type="protein sequence ID" value="GAN60381.1"/>
    <property type="molecule type" value="Genomic_DNA"/>
</dbReference>
<reference evidence="7 9" key="2">
    <citation type="submission" date="2019-07" db="EMBL/GenBank/DDBJ databases">
        <title>Whole genome shotgun sequence of Acetobacter cibinongensis NBRC 16605.</title>
        <authorList>
            <person name="Hosoyama A."/>
            <person name="Uohara A."/>
            <person name="Ohji S."/>
            <person name="Ichikawa N."/>
        </authorList>
    </citation>
    <scope>NUCLEOTIDE SEQUENCE [LARGE SCALE GENOMIC DNA]</scope>
    <source>
        <strain evidence="7 9">NBRC 16605</strain>
    </source>
</reference>
<evidence type="ECO:0000259" key="5">
    <source>
        <dbReference type="Pfam" id="PF25975"/>
    </source>
</evidence>
<dbReference type="Proteomes" id="UP000321891">
    <property type="component" value="Unassembled WGS sequence"/>
</dbReference>
<dbReference type="Proteomes" id="UP000032671">
    <property type="component" value="Unassembled WGS sequence"/>
</dbReference>
<dbReference type="Pfam" id="PF25975">
    <property type="entry name" value="CzcB_C"/>
    <property type="match status" value="1"/>
</dbReference>
<dbReference type="InterPro" id="IPR058625">
    <property type="entry name" value="MdtA-like_BSH"/>
</dbReference>
<feature type="domain" description="Multidrug resistance protein MdtA-like barrel-sandwich hybrid" evidence="3">
    <location>
        <begin position="59"/>
        <end position="213"/>
    </location>
</feature>
<accession>A0A6N3SLB0</accession>
<keyword evidence="2" id="KW-0813">Transport</keyword>
<dbReference type="NCBIfam" id="TIGR01730">
    <property type="entry name" value="RND_mfp"/>
    <property type="match status" value="1"/>
</dbReference>
<accession>A0A0D6N4E3</accession>
<dbReference type="InterPro" id="IPR006143">
    <property type="entry name" value="RND_pump_MFP"/>
</dbReference>
<dbReference type="Gene3D" id="2.40.50.100">
    <property type="match status" value="1"/>
</dbReference>
<evidence type="ECO:0000313" key="7">
    <source>
        <dbReference type="EMBL" id="GEL58085.1"/>
    </source>
</evidence>
<dbReference type="GO" id="GO:0030313">
    <property type="term" value="C:cell envelope"/>
    <property type="evidence" value="ECO:0007669"/>
    <property type="project" value="TreeGrafter"/>
</dbReference>
<dbReference type="Gene3D" id="1.10.287.470">
    <property type="entry name" value="Helix hairpin bin"/>
    <property type="match status" value="1"/>
</dbReference>
<dbReference type="GO" id="GO:0060003">
    <property type="term" value="P:copper ion export"/>
    <property type="evidence" value="ECO:0007669"/>
    <property type="project" value="TreeGrafter"/>
</dbReference>
<evidence type="ECO:0000313" key="8">
    <source>
        <dbReference type="Proteomes" id="UP000032671"/>
    </source>
</evidence>
<gene>
    <name evidence="6" type="ORF">Abci_011_111</name>
    <name evidence="7" type="ORF">ACI01nite_06870</name>
</gene>
<dbReference type="EMBL" id="BJVU01000002">
    <property type="protein sequence ID" value="GEL58085.1"/>
    <property type="molecule type" value="Genomic_DNA"/>
</dbReference>
<evidence type="ECO:0000256" key="2">
    <source>
        <dbReference type="ARBA" id="ARBA00022448"/>
    </source>
</evidence>
<evidence type="ECO:0000259" key="3">
    <source>
        <dbReference type="Pfam" id="PF25917"/>
    </source>
</evidence>
<keyword evidence="9" id="KW-1185">Reference proteome</keyword>
<dbReference type="SUPFAM" id="SSF111369">
    <property type="entry name" value="HlyD-like secretion proteins"/>
    <property type="match status" value="1"/>
</dbReference>
<evidence type="ECO:0000313" key="9">
    <source>
        <dbReference type="Proteomes" id="UP000321891"/>
    </source>
</evidence>
<protein>
    <submittedName>
        <fullName evidence="6">Heavy metal/cation efflux pump CzcB/HlyD</fullName>
    </submittedName>
    <submittedName>
        <fullName evidence="7">Hemolysin D</fullName>
    </submittedName>
</protein>
<dbReference type="GO" id="GO:0015679">
    <property type="term" value="P:plasma membrane copper ion transport"/>
    <property type="evidence" value="ECO:0007669"/>
    <property type="project" value="TreeGrafter"/>
</dbReference>
<proteinExistence type="inferred from homology"/>
<dbReference type="PANTHER" id="PTHR30097:SF4">
    <property type="entry name" value="SLR6042 PROTEIN"/>
    <property type="match status" value="1"/>
</dbReference>
<evidence type="ECO:0000259" key="4">
    <source>
        <dbReference type="Pfam" id="PF25954"/>
    </source>
</evidence>
<dbReference type="STRING" id="1231339.Abci_011_111"/>
<dbReference type="Gene3D" id="2.40.420.20">
    <property type="match status" value="1"/>
</dbReference>
<feature type="domain" description="CusB-like beta-barrel" evidence="4">
    <location>
        <begin position="221"/>
        <end position="295"/>
    </location>
</feature>
<dbReference type="PANTHER" id="PTHR30097">
    <property type="entry name" value="CATION EFFLUX SYSTEM PROTEIN CUSB"/>
    <property type="match status" value="1"/>
</dbReference>
<dbReference type="InterPro" id="IPR058649">
    <property type="entry name" value="CzcB_C"/>
</dbReference>
<dbReference type="Pfam" id="PF25954">
    <property type="entry name" value="Beta-barrel_RND_2"/>
    <property type="match status" value="1"/>
</dbReference>
<dbReference type="AlphaFoldDB" id="A0A0D6N4E3"/>
<organism evidence="6 8">
    <name type="scientific">Acetobacter cibinongensis</name>
    <dbReference type="NCBI Taxonomy" id="146475"/>
    <lineage>
        <taxon>Bacteria</taxon>
        <taxon>Pseudomonadati</taxon>
        <taxon>Pseudomonadota</taxon>
        <taxon>Alphaproteobacteria</taxon>
        <taxon>Acetobacterales</taxon>
        <taxon>Acetobacteraceae</taxon>
        <taxon>Acetobacter</taxon>
    </lineage>
</organism>
<dbReference type="InterPro" id="IPR051909">
    <property type="entry name" value="MFP_Cation_Efflux"/>
</dbReference>
<dbReference type="GO" id="GO:0016020">
    <property type="term" value="C:membrane"/>
    <property type="evidence" value="ECO:0007669"/>
    <property type="project" value="InterPro"/>
</dbReference>
<name>A0A0D6N4E3_9PROT</name>
<evidence type="ECO:0000313" key="6">
    <source>
        <dbReference type="EMBL" id="GAN60381.1"/>
    </source>
</evidence>
<dbReference type="Gene3D" id="2.40.30.170">
    <property type="match status" value="1"/>
</dbReference>
<evidence type="ECO:0000256" key="1">
    <source>
        <dbReference type="ARBA" id="ARBA00009477"/>
    </source>
</evidence>
<dbReference type="Pfam" id="PF25917">
    <property type="entry name" value="BSH_RND"/>
    <property type="match status" value="1"/>
</dbReference>
<comment type="caution">
    <text evidence="6">The sequence shown here is derived from an EMBL/GenBank/DDBJ whole genome shotgun (WGS) entry which is preliminary data.</text>
</comment>